<dbReference type="AlphaFoldDB" id="A0A7J6WR62"/>
<comment type="caution">
    <text evidence="3">The sequence shown here is derived from an EMBL/GenBank/DDBJ whole genome shotgun (WGS) entry which is preliminary data.</text>
</comment>
<evidence type="ECO:0000313" key="3">
    <source>
        <dbReference type="EMBL" id="KAF5199437.1"/>
    </source>
</evidence>
<dbReference type="Pfam" id="PF24681">
    <property type="entry name" value="Kelch_KLHDC2_KLHL20_DRC7"/>
    <property type="match status" value="1"/>
</dbReference>
<proteinExistence type="predicted"/>
<dbReference type="EMBL" id="JABWDY010011961">
    <property type="protein sequence ID" value="KAF5199437.1"/>
    <property type="molecule type" value="Genomic_DNA"/>
</dbReference>
<dbReference type="Proteomes" id="UP000554482">
    <property type="component" value="Unassembled WGS sequence"/>
</dbReference>
<gene>
    <name evidence="3" type="ORF">FRX31_010976</name>
</gene>
<dbReference type="SUPFAM" id="SSF117281">
    <property type="entry name" value="Kelch motif"/>
    <property type="match status" value="1"/>
</dbReference>
<dbReference type="InterPro" id="IPR015915">
    <property type="entry name" value="Kelch-typ_b-propeller"/>
</dbReference>
<sequence>MVVVGGETGHGLLDDVQVLDFEKFSWTIASSKLYLSPTSLPLKIPACKGHCLVSWGKKALLIGGRTDQGNDRVSVLAFDTETECWSLIEAKGEIPVARSGHTVIRAGPKLILFGGEDAKRRKLNDLHTFDLKSLIWLPAQCT</sequence>
<reference evidence="3 4" key="1">
    <citation type="submission" date="2020-06" db="EMBL/GenBank/DDBJ databases">
        <title>Transcriptomic and genomic resources for Thalictrum thalictroides and T. hernandezii: Facilitating candidate gene discovery in an emerging model plant lineage.</title>
        <authorList>
            <person name="Arias T."/>
            <person name="Riano-Pachon D.M."/>
            <person name="Di Stilio V.S."/>
        </authorList>
    </citation>
    <scope>NUCLEOTIDE SEQUENCE [LARGE SCALE GENOMIC DNA]</scope>
    <source>
        <strain evidence="4">cv. WT478/WT964</strain>
        <tissue evidence="3">Leaves</tissue>
    </source>
</reference>
<keyword evidence="1" id="KW-0880">Kelch repeat</keyword>
<evidence type="ECO:0000313" key="4">
    <source>
        <dbReference type="Proteomes" id="UP000554482"/>
    </source>
</evidence>
<accession>A0A7J6WR62</accession>
<keyword evidence="4" id="KW-1185">Reference proteome</keyword>
<dbReference type="PANTHER" id="PTHR46093">
    <property type="entry name" value="ACYL-COA-BINDING DOMAIN-CONTAINING PROTEIN 5"/>
    <property type="match status" value="1"/>
</dbReference>
<dbReference type="OrthoDB" id="1935729at2759"/>
<evidence type="ECO:0000256" key="2">
    <source>
        <dbReference type="ARBA" id="ARBA00022737"/>
    </source>
</evidence>
<protein>
    <submittedName>
        <fullName evidence="3">Acyl-coa-binding domain-containing protein</fullName>
    </submittedName>
</protein>
<keyword evidence="2" id="KW-0677">Repeat</keyword>
<organism evidence="3 4">
    <name type="scientific">Thalictrum thalictroides</name>
    <name type="common">Rue-anemone</name>
    <name type="synonym">Anemone thalictroides</name>
    <dbReference type="NCBI Taxonomy" id="46969"/>
    <lineage>
        <taxon>Eukaryota</taxon>
        <taxon>Viridiplantae</taxon>
        <taxon>Streptophyta</taxon>
        <taxon>Embryophyta</taxon>
        <taxon>Tracheophyta</taxon>
        <taxon>Spermatophyta</taxon>
        <taxon>Magnoliopsida</taxon>
        <taxon>Ranunculales</taxon>
        <taxon>Ranunculaceae</taxon>
        <taxon>Thalictroideae</taxon>
        <taxon>Thalictrum</taxon>
    </lineage>
</organism>
<name>A0A7J6WR62_THATH</name>
<evidence type="ECO:0000256" key="1">
    <source>
        <dbReference type="ARBA" id="ARBA00022441"/>
    </source>
</evidence>
<dbReference type="Gene3D" id="2.120.10.80">
    <property type="entry name" value="Kelch-type beta propeller"/>
    <property type="match status" value="1"/>
</dbReference>
<dbReference type="PANTHER" id="PTHR46093:SF4">
    <property type="entry name" value="GALACTOSE OXIDASE_KELCH REPEAT SUPERFAMILY PROTEIN"/>
    <property type="match status" value="1"/>
</dbReference>